<dbReference type="STRING" id="200361.A0A453B8H0"/>
<dbReference type="AlphaFoldDB" id="A0A453B8H0"/>
<reference evidence="4" key="5">
    <citation type="journal article" date="2021" name="G3 (Bethesda)">
        <title>Aegilops tauschii genome assembly Aet v5.0 features greater sequence contiguity and improved annotation.</title>
        <authorList>
            <person name="Wang L."/>
            <person name="Zhu T."/>
            <person name="Rodriguez J.C."/>
            <person name="Deal K.R."/>
            <person name="Dubcovsky J."/>
            <person name="McGuire P.E."/>
            <person name="Lux T."/>
            <person name="Spannagl M."/>
            <person name="Mayer K.F.X."/>
            <person name="Baldrich P."/>
            <person name="Meyers B.C."/>
            <person name="Huo N."/>
            <person name="Gu Y.Q."/>
            <person name="Zhou H."/>
            <person name="Devos K.M."/>
            <person name="Bennetzen J.L."/>
            <person name="Unver T."/>
            <person name="Budak H."/>
            <person name="Gulick P.J."/>
            <person name="Galiba G."/>
            <person name="Kalapos B."/>
            <person name="Nelson D.R."/>
            <person name="Li P."/>
            <person name="You F.M."/>
            <person name="Luo M.C."/>
            <person name="Dvorak J."/>
        </authorList>
    </citation>
    <scope>NUCLEOTIDE SEQUENCE [LARGE SCALE GENOMIC DNA]</scope>
    <source>
        <strain evidence="4">cv. AL8/78</strain>
    </source>
</reference>
<proteinExistence type="predicted"/>
<reference evidence="4" key="3">
    <citation type="journal article" date="2017" name="Nature">
        <title>Genome sequence of the progenitor of the wheat D genome Aegilops tauschii.</title>
        <authorList>
            <person name="Luo M.C."/>
            <person name="Gu Y.Q."/>
            <person name="Puiu D."/>
            <person name="Wang H."/>
            <person name="Twardziok S.O."/>
            <person name="Deal K.R."/>
            <person name="Huo N."/>
            <person name="Zhu T."/>
            <person name="Wang L."/>
            <person name="Wang Y."/>
            <person name="McGuire P.E."/>
            <person name="Liu S."/>
            <person name="Long H."/>
            <person name="Ramasamy R.K."/>
            <person name="Rodriguez J.C."/>
            <person name="Van S.L."/>
            <person name="Yuan L."/>
            <person name="Wang Z."/>
            <person name="Xia Z."/>
            <person name="Xiao L."/>
            <person name="Anderson O.D."/>
            <person name="Ouyang S."/>
            <person name="Liang Y."/>
            <person name="Zimin A.V."/>
            <person name="Pertea G."/>
            <person name="Qi P."/>
            <person name="Bennetzen J.L."/>
            <person name="Dai X."/>
            <person name="Dawson M.W."/>
            <person name="Muller H.G."/>
            <person name="Kugler K."/>
            <person name="Rivarola-Duarte L."/>
            <person name="Spannagl M."/>
            <person name="Mayer K.F.X."/>
            <person name="Lu F.H."/>
            <person name="Bevan M.W."/>
            <person name="Leroy P."/>
            <person name="Li P."/>
            <person name="You F.M."/>
            <person name="Sun Q."/>
            <person name="Liu Z."/>
            <person name="Lyons E."/>
            <person name="Wicker T."/>
            <person name="Salzberg S.L."/>
            <person name="Devos K.M."/>
            <person name="Dvorak J."/>
        </authorList>
    </citation>
    <scope>NUCLEOTIDE SEQUENCE [LARGE SCALE GENOMIC DNA]</scope>
    <source>
        <strain evidence="4">cv. AL8/78</strain>
    </source>
</reference>
<dbReference type="Pfam" id="PF13883">
    <property type="entry name" value="CREG_beta-barrel"/>
    <property type="match status" value="1"/>
</dbReference>
<dbReference type="GO" id="GO:0009507">
    <property type="term" value="C:chloroplast"/>
    <property type="evidence" value="ECO:0007669"/>
    <property type="project" value="EnsemblPlants"/>
</dbReference>
<sequence length="385" mass="41534">LLPHARVCRAVPTERPPSGQRGTPAPRTHTETQTRTHQGVHAMRPFLLTPVGAQLASPPSPSTLSRLLRALHLQNRHAHAIPAPTSSSSSSPLLHPPRRSTSRRGDRFLASSSPSQMAAPADAPGGSADAFEVIRAHQVKAARLPPVEEIRTILDQSVRGVLATHSQEHVGYPSGSMVDFACDQDGSPILAVSSLAVHSKNLAGSTKCSLLVAKDPEDRRDTVITVYGDATPVPDEEKDAVRTAYLRRHPEAFWVDFGDFRFLHIKPKAVRYVSGVATAILGSGEFSAAEFKEAKVDPISQFSAPIAGHMNKDHADDTKLIVQHSTSVKVDFASILDVDSLGINVKAGYDGTVLKLRIPFPRRAQDRKDVKTLIVEMLQAAKASS</sequence>
<feature type="compositionally biased region" description="Low complexity" evidence="1">
    <location>
        <begin position="84"/>
        <end position="93"/>
    </location>
</feature>
<feature type="domain" description="CREG-like beta-barrel" evidence="3">
    <location>
        <begin position="151"/>
        <end position="274"/>
    </location>
</feature>
<dbReference type="InterPro" id="IPR037119">
    <property type="entry name" value="Haem_oxidase_HugZ-like_sf"/>
</dbReference>
<evidence type="ECO:0000313" key="4">
    <source>
        <dbReference type="EnsemblPlants" id="AET2Gv20409400.4"/>
    </source>
</evidence>
<dbReference type="Pfam" id="PF10615">
    <property type="entry name" value="DUF2470"/>
    <property type="match status" value="1"/>
</dbReference>
<dbReference type="Proteomes" id="UP000015105">
    <property type="component" value="Chromosome 2D"/>
</dbReference>
<evidence type="ECO:0000259" key="3">
    <source>
        <dbReference type="Pfam" id="PF13883"/>
    </source>
</evidence>
<dbReference type="InterPro" id="IPR055343">
    <property type="entry name" value="CREG_beta-barrel"/>
</dbReference>
<dbReference type="InterPro" id="IPR012349">
    <property type="entry name" value="Split_barrel_FMN-bd"/>
</dbReference>
<feature type="compositionally biased region" description="Low complexity" evidence="1">
    <location>
        <begin position="110"/>
        <end position="125"/>
    </location>
</feature>
<feature type="region of interest" description="Disordered" evidence="1">
    <location>
        <begin position="1"/>
        <end position="40"/>
    </location>
</feature>
<name>A0A453B8H0_AEGTS</name>
<organism evidence="4 5">
    <name type="scientific">Aegilops tauschii subsp. strangulata</name>
    <name type="common">Goatgrass</name>
    <dbReference type="NCBI Taxonomy" id="200361"/>
    <lineage>
        <taxon>Eukaryota</taxon>
        <taxon>Viridiplantae</taxon>
        <taxon>Streptophyta</taxon>
        <taxon>Embryophyta</taxon>
        <taxon>Tracheophyta</taxon>
        <taxon>Spermatophyta</taxon>
        <taxon>Magnoliopsida</taxon>
        <taxon>Liliopsida</taxon>
        <taxon>Poales</taxon>
        <taxon>Poaceae</taxon>
        <taxon>BOP clade</taxon>
        <taxon>Pooideae</taxon>
        <taxon>Triticodae</taxon>
        <taxon>Triticeae</taxon>
        <taxon>Triticinae</taxon>
        <taxon>Aegilops</taxon>
    </lineage>
</organism>
<dbReference type="PANTHER" id="PTHR13343">
    <property type="entry name" value="CREG1 PROTEIN"/>
    <property type="match status" value="1"/>
</dbReference>
<reference evidence="5" key="1">
    <citation type="journal article" date="2014" name="Science">
        <title>Ancient hybridizations among the ancestral genomes of bread wheat.</title>
        <authorList>
            <consortium name="International Wheat Genome Sequencing Consortium,"/>
            <person name="Marcussen T."/>
            <person name="Sandve S.R."/>
            <person name="Heier L."/>
            <person name="Spannagl M."/>
            <person name="Pfeifer M."/>
            <person name="Jakobsen K.S."/>
            <person name="Wulff B.B."/>
            <person name="Steuernagel B."/>
            <person name="Mayer K.F."/>
            <person name="Olsen O.A."/>
        </authorList>
    </citation>
    <scope>NUCLEOTIDE SEQUENCE [LARGE SCALE GENOMIC DNA]</scope>
    <source>
        <strain evidence="5">cv. AL8/78</strain>
    </source>
</reference>
<accession>A0A453B8H0</accession>
<feature type="region of interest" description="Disordered" evidence="1">
    <location>
        <begin position="81"/>
        <end position="125"/>
    </location>
</feature>
<evidence type="ECO:0000313" key="5">
    <source>
        <dbReference type="Proteomes" id="UP000015105"/>
    </source>
</evidence>
<dbReference type="EnsemblPlants" id="AET2Gv20409400.4">
    <property type="protein sequence ID" value="AET2Gv20409400.4"/>
    <property type="gene ID" value="AET2Gv20409400"/>
</dbReference>
<dbReference type="SUPFAM" id="SSF50475">
    <property type="entry name" value="FMN-binding split barrel"/>
    <property type="match status" value="1"/>
</dbReference>
<evidence type="ECO:0000256" key="1">
    <source>
        <dbReference type="SAM" id="MobiDB-lite"/>
    </source>
</evidence>
<reference evidence="4" key="4">
    <citation type="submission" date="2019-03" db="UniProtKB">
        <authorList>
            <consortium name="EnsemblPlants"/>
        </authorList>
    </citation>
    <scope>IDENTIFICATION</scope>
</reference>
<dbReference type="Gramene" id="AET2Gv20409400.4">
    <property type="protein sequence ID" value="AET2Gv20409400.4"/>
    <property type="gene ID" value="AET2Gv20409400"/>
</dbReference>
<reference evidence="5" key="2">
    <citation type="journal article" date="2017" name="Nat. Plants">
        <title>The Aegilops tauschii genome reveals multiple impacts of transposons.</title>
        <authorList>
            <person name="Zhao G."/>
            <person name="Zou C."/>
            <person name="Li K."/>
            <person name="Wang K."/>
            <person name="Li T."/>
            <person name="Gao L."/>
            <person name="Zhang X."/>
            <person name="Wang H."/>
            <person name="Yang Z."/>
            <person name="Liu X."/>
            <person name="Jiang W."/>
            <person name="Mao L."/>
            <person name="Kong X."/>
            <person name="Jiao Y."/>
            <person name="Jia J."/>
        </authorList>
    </citation>
    <scope>NUCLEOTIDE SEQUENCE [LARGE SCALE GENOMIC DNA]</scope>
    <source>
        <strain evidence="5">cv. AL8/78</strain>
    </source>
</reference>
<dbReference type="PANTHER" id="PTHR13343:SF24">
    <property type="entry name" value="OS07G0573800 PROTEIN"/>
    <property type="match status" value="1"/>
</dbReference>
<feature type="domain" description="DUF2470" evidence="2">
    <location>
        <begin position="303"/>
        <end position="377"/>
    </location>
</feature>
<dbReference type="GO" id="GO:0020037">
    <property type="term" value="F:heme binding"/>
    <property type="evidence" value="ECO:0007669"/>
    <property type="project" value="EnsemblPlants"/>
</dbReference>
<dbReference type="GO" id="GO:0042167">
    <property type="term" value="P:heme catabolic process"/>
    <property type="evidence" value="ECO:0007669"/>
    <property type="project" value="EnsemblPlants"/>
</dbReference>
<dbReference type="Gene3D" id="3.20.180.10">
    <property type="entry name" value="PNP-oxidase-like"/>
    <property type="match status" value="1"/>
</dbReference>
<dbReference type="InterPro" id="IPR019595">
    <property type="entry name" value="DUF2470"/>
</dbReference>
<keyword evidence="5" id="KW-1185">Reference proteome</keyword>
<protein>
    <submittedName>
        <fullName evidence="4">Uncharacterized protein</fullName>
    </submittedName>
</protein>
<dbReference type="GO" id="GO:0042803">
    <property type="term" value="F:protein homodimerization activity"/>
    <property type="evidence" value="ECO:0007669"/>
    <property type="project" value="EnsemblPlants"/>
</dbReference>
<dbReference type="GO" id="GO:0033014">
    <property type="term" value="P:tetrapyrrole biosynthetic process"/>
    <property type="evidence" value="ECO:0007669"/>
    <property type="project" value="EnsemblPlants"/>
</dbReference>
<dbReference type="Gene3D" id="2.30.110.10">
    <property type="entry name" value="Electron Transport, Fmn-binding Protein, Chain A"/>
    <property type="match status" value="1"/>
</dbReference>
<evidence type="ECO:0000259" key="2">
    <source>
        <dbReference type="Pfam" id="PF10615"/>
    </source>
</evidence>